<feature type="compositionally biased region" description="Basic and acidic residues" evidence="1">
    <location>
        <begin position="198"/>
        <end position="216"/>
    </location>
</feature>
<reference evidence="2 3" key="1">
    <citation type="submission" date="2020-07" db="EMBL/GenBank/DDBJ databases">
        <title>Sequencing the genomes of 1000 actinobacteria strains.</title>
        <authorList>
            <person name="Klenk H.-P."/>
        </authorList>
    </citation>
    <scope>NUCLEOTIDE SEQUENCE [LARGE SCALE GENOMIC DNA]</scope>
    <source>
        <strain evidence="2 3">DSM 100723</strain>
    </source>
</reference>
<dbReference type="EMBL" id="JACGWT010000004">
    <property type="protein sequence ID" value="MBA8795162.1"/>
    <property type="molecule type" value="Genomic_DNA"/>
</dbReference>
<evidence type="ECO:0000313" key="2">
    <source>
        <dbReference type="EMBL" id="MBA8795162.1"/>
    </source>
</evidence>
<dbReference type="InterPro" id="IPR010866">
    <property type="entry name" value="A-2_8-polyST"/>
</dbReference>
<organism evidence="2 3">
    <name type="scientific">Microlunatus kandeliicorticis</name>
    <dbReference type="NCBI Taxonomy" id="1759536"/>
    <lineage>
        <taxon>Bacteria</taxon>
        <taxon>Bacillati</taxon>
        <taxon>Actinomycetota</taxon>
        <taxon>Actinomycetes</taxon>
        <taxon>Propionibacteriales</taxon>
        <taxon>Propionibacteriaceae</taxon>
        <taxon>Microlunatus</taxon>
    </lineage>
</organism>
<name>A0A7W3P6P2_9ACTN</name>
<sequence length="504" mass="54264">MSQLVVASTFYQCLSLAAAVDVGALPDPDGERILLLADSSQAPELSVPLDRQTGFAEVAKRFDRVIDLAPLVAPRRPVQFAPRADELEMWSQLLVRFWELDAAPGSVIMDSVQVNPAPALARIFRHAELWTHSDGLMTYSPTRKPLPTELGQRIRGLCYVDLVPGLRPQLLAEHRPEHRTVPAAAVREVLRGVVGTAPDHDHDHDADHDRDHDRGAGHRPHALVLGQYLPSLGLISTEEETELHRAMIAEVAGRGIDRCVFKKHPSAPPAAGWALREIAAELGVTLVVDDGPGVAELAMIDDPPALVVSCFSTGLATARFLLGLDAVAVGTPLVLGRLTPYANSNRIPLVIADALFAGRGGGAVAPGAELDGLVAAVAYCMQPTVVPQLRPVAVAQLARLAAEDRRTLTRYFTRRRLTRLDLPGQPPQPSAHRRALSRLKRRTLRLPVVGTVVGTALTGPDGARRSNGRVPVPARPRTGGTVHRVAHQATAAVLGRISRAARRR</sequence>
<evidence type="ECO:0000256" key="1">
    <source>
        <dbReference type="SAM" id="MobiDB-lite"/>
    </source>
</evidence>
<protein>
    <submittedName>
        <fullName evidence="2">Uncharacterized protein</fullName>
    </submittedName>
</protein>
<dbReference type="RefSeq" id="WP_182560754.1">
    <property type="nucleotide sequence ID" value="NZ_JACGWT010000004.1"/>
</dbReference>
<feature type="region of interest" description="Disordered" evidence="1">
    <location>
        <begin position="195"/>
        <end position="217"/>
    </location>
</feature>
<accession>A0A7W3P6P2</accession>
<gene>
    <name evidence="2" type="ORF">FHX74_002790</name>
</gene>
<proteinExistence type="predicted"/>
<keyword evidence="3" id="KW-1185">Reference proteome</keyword>
<evidence type="ECO:0000313" key="3">
    <source>
        <dbReference type="Proteomes" id="UP000523079"/>
    </source>
</evidence>
<dbReference type="Proteomes" id="UP000523079">
    <property type="component" value="Unassembled WGS sequence"/>
</dbReference>
<dbReference type="AlphaFoldDB" id="A0A7W3P6P2"/>
<feature type="region of interest" description="Disordered" evidence="1">
    <location>
        <begin position="457"/>
        <end position="480"/>
    </location>
</feature>
<dbReference type="Pfam" id="PF07388">
    <property type="entry name" value="A-2_8-polyST"/>
    <property type="match status" value="1"/>
</dbReference>
<comment type="caution">
    <text evidence="2">The sequence shown here is derived from an EMBL/GenBank/DDBJ whole genome shotgun (WGS) entry which is preliminary data.</text>
</comment>